<reference evidence="10" key="1">
    <citation type="submission" date="2021-04" db="EMBL/GenBank/DDBJ databases">
        <title>Genome seq and assembly of Bacillus sp.</title>
        <authorList>
            <person name="Chhetri G."/>
        </authorList>
    </citation>
    <scope>NUCLEOTIDE SEQUENCE</scope>
    <source>
        <strain evidence="10">RG28</strain>
    </source>
</reference>
<dbReference type="Proteomes" id="UP000682134">
    <property type="component" value="Unassembled WGS sequence"/>
</dbReference>
<evidence type="ECO:0000256" key="5">
    <source>
        <dbReference type="ARBA" id="ARBA00022692"/>
    </source>
</evidence>
<organism evidence="10 11">
    <name type="scientific">Gottfriedia endophytica</name>
    <dbReference type="NCBI Taxonomy" id="2820819"/>
    <lineage>
        <taxon>Bacteria</taxon>
        <taxon>Bacillati</taxon>
        <taxon>Bacillota</taxon>
        <taxon>Bacilli</taxon>
        <taxon>Bacillales</taxon>
        <taxon>Bacillaceae</taxon>
        <taxon>Gottfriedia</taxon>
    </lineage>
</organism>
<comment type="caution">
    <text evidence="10">The sequence shown here is derived from an EMBL/GenBank/DDBJ whole genome shotgun (WGS) entry which is preliminary data.</text>
</comment>
<evidence type="ECO:0000313" key="10">
    <source>
        <dbReference type="EMBL" id="MBP0725729.1"/>
    </source>
</evidence>
<accession>A0A940NP37</accession>
<dbReference type="InterPro" id="IPR005829">
    <property type="entry name" value="Sugar_transporter_CS"/>
</dbReference>
<keyword evidence="4" id="KW-1003">Cell membrane</keyword>
<dbReference type="PROSITE" id="PS50850">
    <property type="entry name" value="MFS"/>
    <property type="match status" value="1"/>
</dbReference>
<comment type="similarity">
    <text evidence="2">Belongs to the major facilitator superfamily. TCR/Tet family.</text>
</comment>
<dbReference type="SUPFAM" id="SSF103473">
    <property type="entry name" value="MFS general substrate transporter"/>
    <property type="match status" value="1"/>
</dbReference>
<feature type="transmembrane region" description="Helical" evidence="8">
    <location>
        <begin position="7"/>
        <end position="30"/>
    </location>
</feature>
<dbReference type="InterPro" id="IPR050189">
    <property type="entry name" value="MFS_Efflux_Transporters"/>
</dbReference>
<dbReference type="PROSITE" id="PS00216">
    <property type="entry name" value="SUGAR_TRANSPORT_1"/>
    <property type="match status" value="1"/>
</dbReference>
<keyword evidence="3" id="KW-0813">Transport</keyword>
<evidence type="ECO:0000256" key="4">
    <source>
        <dbReference type="ARBA" id="ARBA00022475"/>
    </source>
</evidence>
<feature type="transmembrane region" description="Helical" evidence="8">
    <location>
        <begin position="372"/>
        <end position="392"/>
    </location>
</feature>
<feature type="transmembrane region" description="Helical" evidence="8">
    <location>
        <begin position="284"/>
        <end position="302"/>
    </location>
</feature>
<dbReference type="GO" id="GO:0005886">
    <property type="term" value="C:plasma membrane"/>
    <property type="evidence" value="ECO:0007669"/>
    <property type="project" value="UniProtKB-SubCell"/>
</dbReference>
<dbReference type="PANTHER" id="PTHR43124">
    <property type="entry name" value="PURINE EFFLUX PUMP PBUE"/>
    <property type="match status" value="1"/>
</dbReference>
<evidence type="ECO:0000256" key="1">
    <source>
        <dbReference type="ARBA" id="ARBA00004651"/>
    </source>
</evidence>
<comment type="subcellular location">
    <subcellularLocation>
        <location evidence="1">Cell membrane</location>
        <topology evidence="1">Multi-pass membrane protein</topology>
    </subcellularLocation>
</comment>
<dbReference type="InterPro" id="IPR001958">
    <property type="entry name" value="Tet-R_TetA/multi-R_MdtG-like"/>
</dbReference>
<dbReference type="EMBL" id="JAGIYQ010000006">
    <property type="protein sequence ID" value="MBP0725729.1"/>
    <property type="molecule type" value="Genomic_DNA"/>
</dbReference>
<dbReference type="Gene3D" id="1.20.1250.20">
    <property type="entry name" value="MFS general substrate transporter like domains"/>
    <property type="match status" value="1"/>
</dbReference>
<proteinExistence type="inferred from homology"/>
<dbReference type="RefSeq" id="WP_209405589.1">
    <property type="nucleotide sequence ID" value="NZ_JAGIYQ010000006.1"/>
</dbReference>
<dbReference type="InterPro" id="IPR011701">
    <property type="entry name" value="MFS"/>
</dbReference>
<sequence length="407" mass="44816">MDRKQKWSLWALSSVPLVMTLGNSMLIPVLPLIEKKLKITDFQVSLIITIYSIVAILLIPVAGYLSDKWGRKKVIIPSLLIAGIGGAFTGWVSWKFETPFMWILIGRVIQGVGSAGAMPVVIPCVGDMFEDEKQVSTGLGLVETSNTLGKVLSPILGSLLASFVWFLPFWFIPVLCIISIILIIFFVKPPKQKQEAPPLKIFLQNVKSILCEKGRWLFPIFLLGGIVMFILFGVLFYLSSILEKKYHLDGVWKGVVLAIPLASLSLTSYLTGKKIGNNKTIMKWCICIGFFLLGITLIIPIFFKNIYIIIVCLVFSGLGIGVSLPSLDALITEGIQKEQRGSITSLYSSMRFVGVAAGPPVFALLMKGPDNYIFLLSIFLAIGGAILAFFFIKPKTDEKSGVENKEA</sequence>
<name>A0A940NP37_9BACI</name>
<keyword evidence="7 8" id="KW-0472">Membrane</keyword>
<dbReference type="PRINTS" id="PR01035">
    <property type="entry name" value="TCRTETA"/>
</dbReference>
<dbReference type="Pfam" id="PF07690">
    <property type="entry name" value="MFS_1"/>
    <property type="match status" value="2"/>
</dbReference>
<dbReference type="PROSITE" id="PS00217">
    <property type="entry name" value="SUGAR_TRANSPORT_2"/>
    <property type="match status" value="1"/>
</dbReference>
<keyword evidence="11" id="KW-1185">Reference proteome</keyword>
<feature type="transmembrane region" description="Helical" evidence="8">
    <location>
        <begin position="42"/>
        <end position="62"/>
    </location>
</feature>
<evidence type="ECO:0000256" key="7">
    <source>
        <dbReference type="ARBA" id="ARBA00023136"/>
    </source>
</evidence>
<feature type="transmembrane region" description="Helical" evidence="8">
    <location>
        <begin position="163"/>
        <end position="187"/>
    </location>
</feature>
<feature type="transmembrane region" description="Helical" evidence="8">
    <location>
        <begin position="216"/>
        <end position="238"/>
    </location>
</feature>
<dbReference type="InterPro" id="IPR020846">
    <property type="entry name" value="MFS_dom"/>
</dbReference>
<keyword evidence="5 8" id="KW-0812">Transmembrane</keyword>
<feature type="transmembrane region" description="Helical" evidence="8">
    <location>
        <begin position="343"/>
        <end position="366"/>
    </location>
</feature>
<evidence type="ECO:0000256" key="2">
    <source>
        <dbReference type="ARBA" id="ARBA00007520"/>
    </source>
</evidence>
<dbReference type="GO" id="GO:0022857">
    <property type="term" value="F:transmembrane transporter activity"/>
    <property type="evidence" value="ECO:0007669"/>
    <property type="project" value="InterPro"/>
</dbReference>
<feature type="transmembrane region" description="Helical" evidence="8">
    <location>
        <begin position="308"/>
        <end position="331"/>
    </location>
</feature>
<feature type="transmembrane region" description="Helical" evidence="8">
    <location>
        <begin position="74"/>
        <end position="94"/>
    </location>
</feature>
<gene>
    <name evidence="10" type="ORF">J5Y03_11155</name>
</gene>
<dbReference type="CDD" id="cd17474">
    <property type="entry name" value="MFS_YfmO_like"/>
    <property type="match status" value="1"/>
</dbReference>
<feature type="transmembrane region" description="Helical" evidence="8">
    <location>
        <begin position="250"/>
        <end position="272"/>
    </location>
</feature>
<evidence type="ECO:0000256" key="8">
    <source>
        <dbReference type="SAM" id="Phobius"/>
    </source>
</evidence>
<evidence type="ECO:0000313" key="11">
    <source>
        <dbReference type="Proteomes" id="UP000682134"/>
    </source>
</evidence>
<evidence type="ECO:0000256" key="6">
    <source>
        <dbReference type="ARBA" id="ARBA00022989"/>
    </source>
</evidence>
<dbReference type="PANTHER" id="PTHR43124:SF3">
    <property type="entry name" value="CHLORAMPHENICOL EFFLUX PUMP RV0191"/>
    <property type="match status" value="1"/>
</dbReference>
<dbReference type="InterPro" id="IPR036259">
    <property type="entry name" value="MFS_trans_sf"/>
</dbReference>
<evidence type="ECO:0000256" key="3">
    <source>
        <dbReference type="ARBA" id="ARBA00022448"/>
    </source>
</evidence>
<dbReference type="AlphaFoldDB" id="A0A940NP37"/>
<protein>
    <submittedName>
        <fullName evidence="10">MFS transporter</fullName>
    </submittedName>
</protein>
<evidence type="ECO:0000259" key="9">
    <source>
        <dbReference type="PROSITE" id="PS50850"/>
    </source>
</evidence>
<keyword evidence="6 8" id="KW-1133">Transmembrane helix</keyword>
<feature type="domain" description="Major facilitator superfamily (MFS) profile" evidence="9">
    <location>
        <begin position="8"/>
        <end position="396"/>
    </location>
</feature>